<dbReference type="Proteomes" id="UP000824533">
    <property type="component" value="Linkage Group LG16"/>
</dbReference>
<keyword evidence="2" id="KW-1185">Reference proteome</keyword>
<name>A0ACC1CTK7_9NEOP</name>
<proteinExistence type="predicted"/>
<organism evidence="1 2">
    <name type="scientific">Dendrolimus kikuchii</name>
    <dbReference type="NCBI Taxonomy" id="765133"/>
    <lineage>
        <taxon>Eukaryota</taxon>
        <taxon>Metazoa</taxon>
        <taxon>Ecdysozoa</taxon>
        <taxon>Arthropoda</taxon>
        <taxon>Hexapoda</taxon>
        <taxon>Insecta</taxon>
        <taxon>Pterygota</taxon>
        <taxon>Neoptera</taxon>
        <taxon>Endopterygota</taxon>
        <taxon>Lepidoptera</taxon>
        <taxon>Glossata</taxon>
        <taxon>Ditrysia</taxon>
        <taxon>Bombycoidea</taxon>
        <taxon>Lasiocampidae</taxon>
        <taxon>Dendrolimus</taxon>
    </lineage>
</organism>
<evidence type="ECO:0000313" key="1">
    <source>
        <dbReference type="EMBL" id="KAJ0174979.1"/>
    </source>
</evidence>
<comment type="caution">
    <text evidence="1">The sequence shown here is derived from an EMBL/GenBank/DDBJ whole genome shotgun (WGS) entry which is preliminary data.</text>
</comment>
<protein>
    <submittedName>
        <fullName evidence="1">Uncharacterized protein</fullName>
    </submittedName>
</protein>
<dbReference type="EMBL" id="CM034402">
    <property type="protein sequence ID" value="KAJ0174979.1"/>
    <property type="molecule type" value="Genomic_DNA"/>
</dbReference>
<sequence>MSKSLIKYQKCITSLLSLVSITSVNSNQGESNNETYLNWFKMCHHHSPLSWGAHYKLQHRPQSTYGVPFNYHHSYSYGHHYQQSKPNAQYDIPNQNPYYDNEQLSPLNDPVPNDFPSQNPSQYTSQYGGPFTHMNHQGFNVLPSHQRLHYKPYGNRLTEQPNISEENRFPAQNVQEHSNPSLHYNGQLNLLNTAGFSGFPPHQHPYHTAYGNGPSEQPSNLEQNSSPAQNPQENQNPTWQSKGLLNLQNISGYIGFSPHQYPHHTLYDNRPLKQPIIPEQNWFPKKNSQENSNPSWQNKGNSNLPNAADVTSFLPHPHDTPYGNGPFERPTNLEQNSYPAQNLQENPNSTWQNKGQLNLPNATDVTSFLPHPDDTPYSNGPLEQPSIPEQNWFSAQNFQENSNTTWPNNGQSNLANATNFTGNLNGSNENINNRFQPTVESPIPAELLAPAPLTRSEQLDAFNISHIFGTDYNPNISIGPTGVQYDTDVDTYSNAYVSRILCDQPYEIPQMPDFSTEGRRISEIRCYEYIWQLKVRNDRDNWDRQCNNSNNNVRGQRSVSMAEADMRYIGVSVGYPVIIYNMDFLVSTIGFAHMAALGWNGVNGDLVFKCGATLISANFLLTAAHCTSSAPDPTLSDLIPRIARIGGINIEYTSVPQAFNNSRRNLVTTSNIDQVDVNIINIIVHEQYNPNRRYFDIALMQLEYSLQFSKNLQPACLWTDINTSKKIKTAVVAGWGVTNAKSFKQAEVLIAGELDIIDSDTCDILLSSSFGSKFDGVADHQLCAGKLTGEVDTCQVQTKI</sequence>
<reference evidence="1 2" key="1">
    <citation type="journal article" date="2021" name="Front. Genet.">
        <title>Chromosome-Level Genome Assembly Reveals Significant Gene Expansion in the Toll and IMD Signaling Pathways of Dendrolimus kikuchii.</title>
        <authorList>
            <person name="Zhou J."/>
            <person name="Wu P."/>
            <person name="Xiong Z."/>
            <person name="Liu N."/>
            <person name="Zhao N."/>
            <person name="Ji M."/>
            <person name="Qiu Y."/>
            <person name="Yang B."/>
        </authorList>
    </citation>
    <scope>NUCLEOTIDE SEQUENCE [LARGE SCALE GENOMIC DNA]</scope>
    <source>
        <strain evidence="1">Ann1</strain>
    </source>
</reference>
<accession>A0ACC1CTK7</accession>
<evidence type="ECO:0000313" key="2">
    <source>
        <dbReference type="Proteomes" id="UP000824533"/>
    </source>
</evidence>
<gene>
    <name evidence="1" type="ORF">K1T71_009120</name>
</gene>